<protein>
    <recommendedName>
        <fullName evidence="1">non-specific serine/threonine protein kinase</fullName>
        <ecNumber evidence="1">2.7.11.1</ecNumber>
    </recommendedName>
</protein>
<dbReference type="Proteomes" id="UP000567293">
    <property type="component" value="Unassembled WGS sequence"/>
</dbReference>
<feature type="transmembrane region" description="Helical" evidence="9">
    <location>
        <begin position="347"/>
        <end position="366"/>
    </location>
</feature>
<proteinExistence type="predicted"/>
<keyword evidence="12" id="KW-1185">Reference proteome</keyword>
<evidence type="ECO:0000256" key="6">
    <source>
        <dbReference type="ARBA" id="ARBA00022840"/>
    </source>
</evidence>
<dbReference type="PROSITE" id="PS50011">
    <property type="entry name" value="PROTEIN_KINASE_DOM"/>
    <property type="match status" value="1"/>
</dbReference>
<keyword evidence="3" id="KW-0808">Transferase</keyword>
<dbReference type="Pfam" id="PF00069">
    <property type="entry name" value="Pkinase"/>
    <property type="match status" value="1"/>
</dbReference>
<dbReference type="FunFam" id="1.10.510.10:FF:000021">
    <property type="entry name" value="Serine/threonine protein kinase"/>
    <property type="match status" value="1"/>
</dbReference>
<evidence type="ECO:0000256" key="9">
    <source>
        <dbReference type="SAM" id="Phobius"/>
    </source>
</evidence>
<feature type="non-terminal residue" evidence="11">
    <location>
        <position position="409"/>
    </location>
</feature>
<dbReference type="InterPro" id="IPR017441">
    <property type="entry name" value="Protein_kinase_ATP_BS"/>
</dbReference>
<evidence type="ECO:0000256" key="4">
    <source>
        <dbReference type="ARBA" id="ARBA00022741"/>
    </source>
</evidence>
<dbReference type="InterPro" id="IPR008271">
    <property type="entry name" value="Ser/Thr_kinase_AS"/>
</dbReference>
<sequence>MGELGRGAMGIVYKAVDPVIGRTVAVKTIRLSEEGTGLKRAELLARFQTEARAAGLLTHPNIVVVYDAGEEDGLYYITMELVEGKSLQVLLDGGHSFPLPRTLRIMDQTCSALQFAHERNVVHRDIKPANLMLAADDTVKITDFGTAKILEFGSTQQTSHVMGTPSYMSPEQVKGRAVDGRSDIFSLGVMLYEMTTGEKPFPGQNITTVIYKIVNEDPVPPRQIDPSIHPGISTVLMKALAKEPEQRYQSCREMREDLRNYRAHGIAGGSPNRTMVMSGGSPAATVVSSNLAGSGLPGHAPAADDPTVVATARSLSARAASPGQTPVVPRMRTILSARVEPTSKKSVVGTIFAALLLLGVIVYGANKIKPVFEAARALHNAQARETASPSSAEPASDHSEASSSAAGAP</sequence>
<dbReference type="Gene3D" id="3.30.200.20">
    <property type="entry name" value="Phosphorylase Kinase, domain 1"/>
    <property type="match status" value="1"/>
</dbReference>
<evidence type="ECO:0000256" key="3">
    <source>
        <dbReference type="ARBA" id="ARBA00022679"/>
    </source>
</evidence>
<dbReference type="EC" id="2.7.11.1" evidence="1"/>
<evidence type="ECO:0000259" key="10">
    <source>
        <dbReference type="PROSITE" id="PS50011"/>
    </source>
</evidence>
<dbReference type="PANTHER" id="PTHR43289:SF6">
    <property type="entry name" value="SERINE_THREONINE-PROTEIN KINASE NEKL-3"/>
    <property type="match status" value="1"/>
</dbReference>
<evidence type="ECO:0000256" key="5">
    <source>
        <dbReference type="ARBA" id="ARBA00022777"/>
    </source>
</evidence>
<keyword evidence="4 7" id="KW-0547">Nucleotide-binding</keyword>
<evidence type="ECO:0000256" key="2">
    <source>
        <dbReference type="ARBA" id="ARBA00022527"/>
    </source>
</evidence>
<evidence type="ECO:0000256" key="8">
    <source>
        <dbReference type="SAM" id="MobiDB-lite"/>
    </source>
</evidence>
<comment type="caution">
    <text evidence="11">The sequence shown here is derived from an EMBL/GenBank/DDBJ whole genome shotgun (WGS) entry which is preliminary data.</text>
</comment>
<keyword evidence="5 11" id="KW-0418">Kinase</keyword>
<feature type="binding site" evidence="7">
    <location>
        <position position="27"/>
    </location>
    <ligand>
        <name>ATP</name>
        <dbReference type="ChEBI" id="CHEBI:30616"/>
    </ligand>
</feature>
<evidence type="ECO:0000256" key="7">
    <source>
        <dbReference type="PROSITE-ProRule" id="PRU10141"/>
    </source>
</evidence>
<dbReference type="InterPro" id="IPR011009">
    <property type="entry name" value="Kinase-like_dom_sf"/>
</dbReference>
<dbReference type="Gene3D" id="1.10.510.10">
    <property type="entry name" value="Transferase(Phosphotransferase) domain 1"/>
    <property type="match status" value="1"/>
</dbReference>
<dbReference type="SMART" id="SM00220">
    <property type="entry name" value="S_TKc"/>
    <property type="match status" value="1"/>
</dbReference>
<feature type="region of interest" description="Disordered" evidence="8">
    <location>
        <begin position="382"/>
        <end position="409"/>
    </location>
</feature>
<name>A0A7V8NTF7_9BACT</name>
<dbReference type="EMBL" id="JACDQQ010001800">
    <property type="protein sequence ID" value="MBA0087042.1"/>
    <property type="molecule type" value="Genomic_DNA"/>
</dbReference>
<dbReference type="PROSITE" id="PS00107">
    <property type="entry name" value="PROTEIN_KINASE_ATP"/>
    <property type="match status" value="1"/>
</dbReference>
<dbReference type="CDD" id="cd14014">
    <property type="entry name" value="STKc_PknB_like"/>
    <property type="match status" value="1"/>
</dbReference>
<evidence type="ECO:0000313" key="12">
    <source>
        <dbReference type="Proteomes" id="UP000567293"/>
    </source>
</evidence>
<evidence type="ECO:0000256" key="1">
    <source>
        <dbReference type="ARBA" id="ARBA00012513"/>
    </source>
</evidence>
<keyword evidence="9" id="KW-1133">Transmembrane helix</keyword>
<reference evidence="11" key="1">
    <citation type="submission" date="2020-06" db="EMBL/GenBank/DDBJ databases">
        <title>Legume-microbial interactions unlock mineral nutrients during tropical forest succession.</title>
        <authorList>
            <person name="Epihov D.Z."/>
        </authorList>
    </citation>
    <scope>NUCLEOTIDE SEQUENCE [LARGE SCALE GENOMIC DNA]</scope>
    <source>
        <strain evidence="11">Pan2503</strain>
    </source>
</reference>
<accession>A0A7V8NTF7</accession>
<organism evidence="11 12">
    <name type="scientific">Candidatus Acidiferrum panamense</name>
    <dbReference type="NCBI Taxonomy" id="2741543"/>
    <lineage>
        <taxon>Bacteria</taxon>
        <taxon>Pseudomonadati</taxon>
        <taxon>Acidobacteriota</taxon>
        <taxon>Terriglobia</taxon>
        <taxon>Candidatus Acidiferrales</taxon>
        <taxon>Candidatus Acidiferrum</taxon>
    </lineage>
</organism>
<feature type="compositionally biased region" description="Low complexity" evidence="8">
    <location>
        <begin position="383"/>
        <end position="394"/>
    </location>
</feature>
<dbReference type="InterPro" id="IPR000719">
    <property type="entry name" value="Prot_kinase_dom"/>
</dbReference>
<dbReference type="SUPFAM" id="SSF56112">
    <property type="entry name" value="Protein kinase-like (PK-like)"/>
    <property type="match status" value="1"/>
</dbReference>
<dbReference type="GO" id="GO:0004674">
    <property type="term" value="F:protein serine/threonine kinase activity"/>
    <property type="evidence" value="ECO:0007669"/>
    <property type="project" value="UniProtKB-KW"/>
</dbReference>
<dbReference type="PANTHER" id="PTHR43289">
    <property type="entry name" value="MITOGEN-ACTIVATED PROTEIN KINASE KINASE KINASE 20-RELATED"/>
    <property type="match status" value="1"/>
</dbReference>
<feature type="domain" description="Protein kinase" evidence="10">
    <location>
        <begin position="1"/>
        <end position="267"/>
    </location>
</feature>
<keyword evidence="9" id="KW-0812">Transmembrane</keyword>
<dbReference type="PROSITE" id="PS00108">
    <property type="entry name" value="PROTEIN_KINASE_ST"/>
    <property type="match status" value="1"/>
</dbReference>
<keyword evidence="6 7" id="KW-0067">ATP-binding</keyword>
<dbReference type="AlphaFoldDB" id="A0A7V8NTF7"/>
<evidence type="ECO:0000313" key="11">
    <source>
        <dbReference type="EMBL" id="MBA0087042.1"/>
    </source>
</evidence>
<keyword evidence="2 11" id="KW-0723">Serine/threonine-protein kinase</keyword>
<gene>
    <name evidence="11" type="ORF">HRJ53_18825</name>
</gene>
<keyword evidence="9" id="KW-0472">Membrane</keyword>
<dbReference type="GO" id="GO:0005524">
    <property type="term" value="F:ATP binding"/>
    <property type="evidence" value="ECO:0007669"/>
    <property type="project" value="UniProtKB-UniRule"/>
</dbReference>